<evidence type="ECO:0000256" key="1">
    <source>
        <dbReference type="ARBA" id="ARBA00022729"/>
    </source>
</evidence>
<dbReference type="PROSITE" id="PS50835">
    <property type="entry name" value="IG_LIKE"/>
    <property type="match status" value="5"/>
</dbReference>
<dbReference type="GO" id="GO:0009897">
    <property type="term" value="C:external side of plasma membrane"/>
    <property type="evidence" value="ECO:0007669"/>
    <property type="project" value="TreeGrafter"/>
</dbReference>
<dbReference type="InterPro" id="IPR003599">
    <property type="entry name" value="Ig_sub"/>
</dbReference>
<reference evidence="4" key="3">
    <citation type="submission" date="2025-09" db="UniProtKB">
        <authorList>
            <consortium name="Ensembl"/>
        </authorList>
    </citation>
    <scope>IDENTIFICATION</scope>
</reference>
<dbReference type="InterPro" id="IPR007110">
    <property type="entry name" value="Ig-like_dom"/>
</dbReference>
<organism evidence="4 5">
    <name type="scientific">Sparus aurata</name>
    <name type="common">Gilthead sea bream</name>
    <dbReference type="NCBI Taxonomy" id="8175"/>
    <lineage>
        <taxon>Eukaryota</taxon>
        <taxon>Metazoa</taxon>
        <taxon>Chordata</taxon>
        <taxon>Craniata</taxon>
        <taxon>Vertebrata</taxon>
        <taxon>Euteleostomi</taxon>
        <taxon>Actinopterygii</taxon>
        <taxon>Neopterygii</taxon>
        <taxon>Teleostei</taxon>
        <taxon>Neoteleostei</taxon>
        <taxon>Acanthomorphata</taxon>
        <taxon>Eupercaria</taxon>
        <taxon>Spariformes</taxon>
        <taxon>Sparidae</taxon>
        <taxon>Sparus</taxon>
    </lineage>
</organism>
<dbReference type="SMART" id="SM00409">
    <property type="entry name" value="IG"/>
    <property type="match status" value="5"/>
</dbReference>
<sequence>MSTVYNRPTLTLQPNWPQIFRGETITFRCEIQRDGGDTEWEYEWRTTSSEKPSNQNEHSIRSVSASHSGVYRCKGRKKSEKSSTDWSDPFKLTVSDSKANLTLQTTWPQIFRGETITLRCDIQRGGVNKWTYEWSPANLNTPPTHNEYNIISATESHSGEYRCKGRRGSYSSTEWSDVITLTVLCKPKAELRADDRDIPVGGSVTLTCSVNPSSSGWKYFWYRGEKTSEPLTSQLSAGPIRVSEEGVYWCRGRRGEPVYYTEYSDPITIYKNVPNKAVVTLQPNWSEIYRGETITLRCEIKDGGDTEWEYEWRTTSSEKPSNQNEHSIRSVSASHSGVYRCKGRKKSEKSSTDWSDPFILTVSDSKSHHISFKVKIIQFIKRLFWFMYIFKVNSQYVLIVENVFDPLSIHVFILKNHVPTEPQSVLTVSPSWLSAGASVTLNCSVKDQSAGWRFYWYKTVPDPSDNSYSYELLPGSSCGTEQDSYIVHGQTHTAGYVCRAGRGDPVYYTDYSQPKFVWSAGQSVSIS</sequence>
<dbReference type="FunFam" id="2.60.40.10:FF:001607">
    <property type="entry name" value="Leukocyte immune-type receptor TS32.15 L2.5a"/>
    <property type="match status" value="1"/>
</dbReference>
<dbReference type="PANTHER" id="PTHR11481">
    <property type="entry name" value="IMMUNOGLOBULIN FC RECEPTOR"/>
    <property type="match status" value="1"/>
</dbReference>
<proteinExistence type="predicted"/>
<dbReference type="GO" id="GO:0006955">
    <property type="term" value="P:immune response"/>
    <property type="evidence" value="ECO:0007669"/>
    <property type="project" value="TreeGrafter"/>
</dbReference>
<dbReference type="Proteomes" id="UP000472265">
    <property type="component" value="Chromosome 10"/>
</dbReference>
<dbReference type="GeneTree" id="ENSGT00940000163711"/>
<feature type="domain" description="Ig-like" evidence="3">
    <location>
        <begin position="89"/>
        <end position="180"/>
    </location>
</feature>
<evidence type="ECO:0000313" key="4">
    <source>
        <dbReference type="Ensembl" id="ENSSAUP00010016568.1"/>
    </source>
</evidence>
<reference evidence="4" key="1">
    <citation type="submission" date="2021-04" db="EMBL/GenBank/DDBJ databases">
        <authorList>
            <consortium name="Wellcome Sanger Institute Data Sharing"/>
        </authorList>
    </citation>
    <scope>NUCLEOTIDE SEQUENCE [LARGE SCALE GENOMIC DNA]</scope>
</reference>
<dbReference type="SMART" id="SM00408">
    <property type="entry name" value="IGc2"/>
    <property type="match status" value="4"/>
</dbReference>
<dbReference type="InterPro" id="IPR050488">
    <property type="entry name" value="Ig_Fc_receptor"/>
</dbReference>
<feature type="domain" description="Ig-like" evidence="3">
    <location>
        <begin position="187"/>
        <end position="251"/>
    </location>
</feature>
<dbReference type="GO" id="GO:0004888">
    <property type="term" value="F:transmembrane signaling receptor activity"/>
    <property type="evidence" value="ECO:0007669"/>
    <property type="project" value="TreeGrafter"/>
</dbReference>
<feature type="domain" description="Ig-like" evidence="3">
    <location>
        <begin position="274"/>
        <end position="352"/>
    </location>
</feature>
<reference evidence="4" key="2">
    <citation type="submission" date="2025-08" db="UniProtKB">
        <authorList>
            <consortium name="Ensembl"/>
        </authorList>
    </citation>
    <scope>IDENTIFICATION</scope>
</reference>
<dbReference type="Gene3D" id="2.60.40.10">
    <property type="entry name" value="Immunoglobulins"/>
    <property type="match status" value="5"/>
</dbReference>
<feature type="domain" description="Ig-like" evidence="3">
    <location>
        <begin position="8"/>
        <end position="84"/>
    </location>
</feature>
<keyword evidence="1" id="KW-0732">Signal</keyword>
<keyword evidence="5" id="KW-1185">Reference proteome</keyword>
<evidence type="ECO:0000256" key="2">
    <source>
        <dbReference type="ARBA" id="ARBA00023157"/>
    </source>
</evidence>
<evidence type="ECO:0000313" key="5">
    <source>
        <dbReference type="Proteomes" id="UP000472265"/>
    </source>
</evidence>
<name>A0A671URH4_SPAAU</name>
<dbReference type="PANTHER" id="PTHR11481:SF64">
    <property type="entry name" value="FC RECEPTOR-LIKE PROTEIN 4"/>
    <property type="match status" value="1"/>
</dbReference>
<dbReference type="InterPro" id="IPR036179">
    <property type="entry name" value="Ig-like_dom_sf"/>
</dbReference>
<feature type="domain" description="Ig-like" evidence="3">
    <location>
        <begin position="422"/>
        <end position="500"/>
    </location>
</feature>
<protein>
    <recommendedName>
        <fullName evidence="3">Ig-like domain-containing protein</fullName>
    </recommendedName>
</protein>
<dbReference type="Ensembl" id="ENSSAUT00010017537.1">
    <property type="protein sequence ID" value="ENSSAUP00010016568.1"/>
    <property type="gene ID" value="ENSSAUG00010007613.1"/>
</dbReference>
<dbReference type="AlphaFoldDB" id="A0A671URH4"/>
<dbReference type="InterPro" id="IPR013783">
    <property type="entry name" value="Ig-like_fold"/>
</dbReference>
<dbReference type="SUPFAM" id="SSF48726">
    <property type="entry name" value="Immunoglobulin"/>
    <property type="match status" value="5"/>
</dbReference>
<evidence type="ECO:0000259" key="3">
    <source>
        <dbReference type="PROSITE" id="PS50835"/>
    </source>
</evidence>
<dbReference type="GO" id="GO:0007166">
    <property type="term" value="P:cell surface receptor signaling pathway"/>
    <property type="evidence" value="ECO:0007669"/>
    <property type="project" value="TreeGrafter"/>
</dbReference>
<keyword evidence="2" id="KW-1015">Disulfide bond</keyword>
<accession>A0A671URH4</accession>
<dbReference type="InterPro" id="IPR003598">
    <property type="entry name" value="Ig_sub2"/>
</dbReference>
<dbReference type="Pfam" id="PF13895">
    <property type="entry name" value="Ig_2"/>
    <property type="match status" value="3"/>
</dbReference>